<feature type="region of interest" description="Disordered" evidence="1">
    <location>
        <begin position="1"/>
        <end position="20"/>
    </location>
</feature>
<sequence length="20" mass="2013">MIVSVNGPGKVQTKPASSGR</sequence>
<gene>
    <name evidence="2" type="ORF">M6B38_102170</name>
</gene>
<comment type="caution">
    <text evidence="2">The sequence shown here is derived from an EMBL/GenBank/DDBJ whole genome shotgun (WGS) entry which is preliminary data.</text>
</comment>
<evidence type="ECO:0000256" key="1">
    <source>
        <dbReference type="SAM" id="MobiDB-lite"/>
    </source>
</evidence>
<name>A0AAX6J027_IRIPA</name>
<dbReference type="AlphaFoldDB" id="A0AAX6J027"/>
<keyword evidence="3" id="KW-1185">Reference proteome</keyword>
<dbReference type="EMBL" id="JANAVB010000194">
    <property type="protein sequence ID" value="KAJ6854265.1"/>
    <property type="molecule type" value="Genomic_DNA"/>
</dbReference>
<proteinExistence type="predicted"/>
<protein>
    <submittedName>
        <fullName evidence="2">Spidroin-1-like</fullName>
    </submittedName>
</protein>
<organism evidence="2 3">
    <name type="scientific">Iris pallida</name>
    <name type="common">Sweet iris</name>
    <dbReference type="NCBI Taxonomy" id="29817"/>
    <lineage>
        <taxon>Eukaryota</taxon>
        <taxon>Viridiplantae</taxon>
        <taxon>Streptophyta</taxon>
        <taxon>Embryophyta</taxon>
        <taxon>Tracheophyta</taxon>
        <taxon>Spermatophyta</taxon>
        <taxon>Magnoliopsida</taxon>
        <taxon>Liliopsida</taxon>
        <taxon>Asparagales</taxon>
        <taxon>Iridaceae</taxon>
        <taxon>Iridoideae</taxon>
        <taxon>Irideae</taxon>
        <taxon>Iris</taxon>
    </lineage>
</organism>
<reference evidence="2" key="1">
    <citation type="journal article" date="2023" name="GigaByte">
        <title>Genome assembly of the bearded iris, Iris pallida Lam.</title>
        <authorList>
            <person name="Bruccoleri R.E."/>
            <person name="Oakeley E.J."/>
            <person name="Faust A.M.E."/>
            <person name="Altorfer M."/>
            <person name="Dessus-Babus S."/>
            <person name="Burckhardt D."/>
            <person name="Oertli M."/>
            <person name="Naumann U."/>
            <person name="Petersen F."/>
            <person name="Wong J."/>
        </authorList>
    </citation>
    <scope>NUCLEOTIDE SEQUENCE</scope>
    <source>
        <strain evidence="2">GSM-AAB239-AS_SAM_17_03QT</strain>
    </source>
</reference>
<accession>A0AAX6J027</accession>
<reference evidence="2" key="2">
    <citation type="submission" date="2023-04" db="EMBL/GenBank/DDBJ databases">
        <authorList>
            <person name="Bruccoleri R.E."/>
            <person name="Oakeley E.J."/>
            <person name="Faust A.-M."/>
            <person name="Dessus-Babus S."/>
            <person name="Altorfer M."/>
            <person name="Burckhardt D."/>
            <person name="Oertli M."/>
            <person name="Naumann U."/>
            <person name="Petersen F."/>
            <person name="Wong J."/>
        </authorList>
    </citation>
    <scope>NUCLEOTIDE SEQUENCE</scope>
    <source>
        <strain evidence="2">GSM-AAB239-AS_SAM_17_03QT</strain>
        <tissue evidence="2">Leaf</tissue>
    </source>
</reference>
<evidence type="ECO:0000313" key="2">
    <source>
        <dbReference type="EMBL" id="KAJ6854265.1"/>
    </source>
</evidence>
<dbReference type="Proteomes" id="UP001140949">
    <property type="component" value="Unassembled WGS sequence"/>
</dbReference>
<evidence type="ECO:0000313" key="3">
    <source>
        <dbReference type="Proteomes" id="UP001140949"/>
    </source>
</evidence>